<reference evidence="1 2" key="1">
    <citation type="submission" date="2015-12" db="EMBL/GenBank/DDBJ databases">
        <authorList>
            <person name="Shamseldin A."/>
            <person name="Moawad H."/>
            <person name="Abd El-Rahim W.M."/>
            <person name="Sadowsky M.J."/>
        </authorList>
    </citation>
    <scope>NUCLEOTIDE SEQUENCE [LARGE SCALE GENOMIC DNA]</scope>
    <source>
        <strain evidence="1 2">JC234</strain>
    </source>
</reference>
<gene>
    <name evidence="1" type="ORF">AWJ14_11635</name>
</gene>
<dbReference type="AlphaFoldDB" id="A0A1C1YQU9"/>
<sequence length="80" mass="7846">MVAGVAMVDKAQPAVFPPQGAAVLAVQREAAEAMGPPAKRGQAMAVAVGALPAALQAEPVPRQALAAQAGMAAGGETTER</sequence>
<protein>
    <submittedName>
        <fullName evidence="1">Uncharacterized protein</fullName>
    </submittedName>
</protein>
<organism evidence="1 2">
    <name type="scientific">Hoeflea olei</name>
    <dbReference type="NCBI Taxonomy" id="1480615"/>
    <lineage>
        <taxon>Bacteria</taxon>
        <taxon>Pseudomonadati</taxon>
        <taxon>Pseudomonadota</taxon>
        <taxon>Alphaproteobacteria</taxon>
        <taxon>Hyphomicrobiales</taxon>
        <taxon>Rhizobiaceae</taxon>
        <taxon>Hoeflea</taxon>
    </lineage>
</organism>
<dbReference type="EMBL" id="LQZT01000048">
    <property type="protein sequence ID" value="OCW55883.1"/>
    <property type="molecule type" value="Genomic_DNA"/>
</dbReference>
<keyword evidence="2" id="KW-1185">Reference proteome</keyword>
<evidence type="ECO:0000313" key="1">
    <source>
        <dbReference type="EMBL" id="OCW55883.1"/>
    </source>
</evidence>
<dbReference type="STRING" id="1480615.AWJ14_11635"/>
<proteinExistence type="predicted"/>
<accession>A0A1C1YQU9</accession>
<comment type="caution">
    <text evidence="1">The sequence shown here is derived from an EMBL/GenBank/DDBJ whole genome shotgun (WGS) entry which is preliminary data.</text>
</comment>
<evidence type="ECO:0000313" key="2">
    <source>
        <dbReference type="Proteomes" id="UP000094795"/>
    </source>
</evidence>
<name>A0A1C1YQU9_9HYPH</name>
<dbReference type="Proteomes" id="UP000094795">
    <property type="component" value="Unassembled WGS sequence"/>
</dbReference>